<dbReference type="PATRIC" id="fig|34065.5.peg.5971"/>
<protein>
    <submittedName>
        <fullName evidence="1">Uncharacterized protein</fullName>
    </submittedName>
</protein>
<organism evidence="1 2">
    <name type="scientific">Pseudomonas amygdali pv. mori</name>
    <dbReference type="NCBI Taxonomy" id="34065"/>
    <lineage>
        <taxon>Bacteria</taxon>
        <taxon>Pseudomonadati</taxon>
        <taxon>Pseudomonadota</taxon>
        <taxon>Gammaproteobacteria</taxon>
        <taxon>Pseudomonadales</taxon>
        <taxon>Pseudomonadaceae</taxon>
        <taxon>Pseudomonas</taxon>
        <taxon>Pseudomonas amygdali</taxon>
    </lineage>
</organism>
<accession>A0A0P9V294</accession>
<name>A0A0P9V294_PSEA0</name>
<reference evidence="1 2" key="1">
    <citation type="submission" date="2015-09" db="EMBL/GenBank/DDBJ databases">
        <title>Genome announcement of multiple Pseudomonas syringae strains.</title>
        <authorList>
            <person name="Thakur S."/>
            <person name="Wang P.W."/>
            <person name="Gong Y."/>
            <person name="Weir B.S."/>
            <person name="Guttman D.S."/>
        </authorList>
    </citation>
    <scope>NUCLEOTIDE SEQUENCE [LARGE SCALE GENOMIC DNA]</scope>
    <source>
        <strain evidence="1 2">ICMP4331</strain>
    </source>
</reference>
<proteinExistence type="predicted"/>
<gene>
    <name evidence="1" type="ORF">ALO63_04093</name>
</gene>
<evidence type="ECO:0000313" key="2">
    <source>
        <dbReference type="Proteomes" id="UP000050420"/>
    </source>
</evidence>
<sequence length="251" mass="28805">MTKPEYPHVLLVKVHEPLTGTWEKDRVILEKAAQQPTLANEYYNLAAAIMGLFQQFTYGTPSQPNYPQRIGLLRKVYDELYPIGHFANLYFTRPENVVVQWVEGNQQHDAIVEYKAEGSNQSDISYLEITTLQDQEDADELKELSKSPSVTTVTTNSAQKKHGRKIERLKKVLEKKAGINYPAQTALLVYTDEDRFRQYSFGLAAPEIDKKADYEAVLREFEPSLQKFSHVFIFSKHEIYCAWSPAPKVAE</sequence>
<dbReference type="AlphaFoldDB" id="A0A0P9V294"/>
<dbReference type="Proteomes" id="UP000050420">
    <property type="component" value="Unassembled WGS sequence"/>
</dbReference>
<comment type="caution">
    <text evidence="1">The sequence shown here is derived from an EMBL/GenBank/DDBJ whole genome shotgun (WGS) entry which is preliminary data.</text>
</comment>
<dbReference type="EMBL" id="LJQU01000206">
    <property type="protein sequence ID" value="KPX96816.1"/>
    <property type="molecule type" value="Genomic_DNA"/>
</dbReference>
<evidence type="ECO:0000313" key="1">
    <source>
        <dbReference type="EMBL" id="KPX96816.1"/>
    </source>
</evidence>